<dbReference type="PROSITE" id="PS50011">
    <property type="entry name" value="PROTEIN_KINASE_DOM"/>
    <property type="match status" value="1"/>
</dbReference>
<dbReference type="GO" id="GO:0004674">
    <property type="term" value="F:protein serine/threonine kinase activity"/>
    <property type="evidence" value="ECO:0007669"/>
    <property type="project" value="UniProtKB-KW"/>
</dbReference>
<evidence type="ECO:0000256" key="5">
    <source>
        <dbReference type="ARBA" id="ARBA00022777"/>
    </source>
</evidence>
<protein>
    <recommendedName>
        <fullName evidence="1">non-specific serine/threonine protein kinase</fullName>
        <ecNumber evidence="1">2.7.11.1</ecNumber>
    </recommendedName>
</protein>
<evidence type="ECO:0000256" key="2">
    <source>
        <dbReference type="ARBA" id="ARBA00022527"/>
    </source>
</evidence>
<sequence>MALSRIKKSDYTVVKGLGQGSFGSTFLVYENSTGKYIAWKRITIISEDHRRMAQAEADMLSRLKNEFLVKFI</sequence>
<dbReference type="SUPFAM" id="SSF56112">
    <property type="entry name" value="Protein kinase-like (PK-like)"/>
    <property type="match status" value="1"/>
</dbReference>
<keyword evidence="5" id="KW-0418">Kinase</keyword>
<dbReference type="AlphaFoldDB" id="A0A5J4UIE3"/>
<evidence type="ECO:0000256" key="3">
    <source>
        <dbReference type="ARBA" id="ARBA00022679"/>
    </source>
</evidence>
<dbReference type="InterPro" id="IPR051131">
    <property type="entry name" value="NEK_Ser/Thr_kinase_NIMA"/>
</dbReference>
<comment type="caution">
    <text evidence="10">The sequence shown here is derived from an EMBL/GenBank/DDBJ whole genome shotgun (WGS) entry which is preliminary data.</text>
</comment>
<evidence type="ECO:0000256" key="4">
    <source>
        <dbReference type="ARBA" id="ARBA00022741"/>
    </source>
</evidence>
<dbReference type="InterPro" id="IPR011009">
    <property type="entry name" value="Kinase-like_dom_sf"/>
</dbReference>
<evidence type="ECO:0000259" key="9">
    <source>
        <dbReference type="PROSITE" id="PS50011"/>
    </source>
</evidence>
<keyword evidence="2" id="KW-0723">Serine/threonine-protein kinase</keyword>
<comment type="catalytic activity">
    <reaction evidence="8">
        <text>L-seryl-[protein] + ATP = O-phospho-L-seryl-[protein] + ADP + H(+)</text>
        <dbReference type="Rhea" id="RHEA:17989"/>
        <dbReference type="Rhea" id="RHEA-COMP:9863"/>
        <dbReference type="Rhea" id="RHEA-COMP:11604"/>
        <dbReference type="ChEBI" id="CHEBI:15378"/>
        <dbReference type="ChEBI" id="CHEBI:29999"/>
        <dbReference type="ChEBI" id="CHEBI:30616"/>
        <dbReference type="ChEBI" id="CHEBI:83421"/>
        <dbReference type="ChEBI" id="CHEBI:456216"/>
        <dbReference type="EC" id="2.7.11.1"/>
    </reaction>
</comment>
<comment type="catalytic activity">
    <reaction evidence="7">
        <text>L-threonyl-[protein] + ATP = O-phospho-L-threonyl-[protein] + ADP + H(+)</text>
        <dbReference type="Rhea" id="RHEA:46608"/>
        <dbReference type="Rhea" id="RHEA-COMP:11060"/>
        <dbReference type="Rhea" id="RHEA-COMP:11605"/>
        <dbReference type="ChEBI" id="CHEBI:15378"/>
        <dbReference type="ChEBI" id="CHEBI:30013"/>
        <dbReference type="ChEBI" id="CHEBI:30616"/>
        <dbReference type="ChEBI" id="CHEBI:61977"/>
        <dbReference type="ChEBI" id="CHEBI:456216"/>
        <dbReference type="EC" id="2.7.11.1"/>
    </reaction>
</comment>
<evidence type="ECO:0000313" key="11">
    <source>
        <dbReference type="Proteomes" id="UP000324800"/>
    </source>
</evidence>
<evidence type="ECO:0000256" key="8">
    <source>
        <dbReference type="ARBA" id="ARBA00048679"/>
    </source>
</evidence>
<dbReference type="Gene3D" id="3.30.200.20">
    <property type="entry name" value="Phosphorylase Kinase, domain 1"/>
    <property type="match status" value="1"/>
</dbReference>
<accession>A0A5J4UIE3</accession>
<evidence type="ECO:0000256" key="6">
    <source>
        <dbReference type="ARBA" id="ARBA00022840"/>
    </source>
</evidence>
<name>A0A5J4UIE3_9EUKA</name>
<evidence type="ECO:0000256" key="7">
    <source>
        <dbReference type="ARBA" id="ARBA00047899"/>
    </source>
</evidence>
<dbReference type="EC" id="2.7.11.1" evidence="1"/>
<dbReference type="OrthoDB" id="193931at2759"/>
<dbReference type="Proteomes" id="UP000324800">
    <property type="component" value="Unassembled WGS sequence"/>
</dbReference>
<keyword evidence="6" id="KW-0067">ATP-binding</keyword>
<dbReference type="EMBL" id="SNRW01015844">
    <property type="protein sequence ID" value="KAA6369973.1"/>
    <property type="molecule type" value="Genomic_DNA"/>
</dbReference>
<evidence type="ECO:0000256" key="1">
    <source>
        <dbReference type="ARBA" id="ARBA00012513"/>
    </source>
</evidence>
<keyword evidence="3" id="KW-0808">Transferase</keyword>
<dbReference type="InterPro" id="IPR000719">
    <property type="entry name" value="Prot_kinase_dom"/>
</dbReference>
<gene>
    <name evidence="10" type="ORF">EZS28_034500</name>
</gene>
<dbReference type="GO" id="GO:0005524">
    <property type="term" value="F:ATP binding"/>
    <property type="evidence" value="ECO:0007669"/>
    <property type="project" value="UniProtKB-KW"/>
</dbReference>
<proteinExistence type="predicted"/>
<keyword evidence="4" id="KW-0547">Nucleotide-binding</keyword>
<dbReference type="PANTHER" id="PTHR44899">
    <property type="entry name" value="CAMK FAMILY PROTEIN KINASE"/>
    <property type="match status" value="1"/>
</dbReference>
<reference evidence="10 11" key="1">
    <citation type="submission" date="2019-03" db="EMBL/GenBank/DDBJ databases">
        <title>Single cell metagenomics reveals metabolic interactions within the superorganism composed of flagellate Streblomastix strix and complex community of Bacteroidetes bacteria on its surface.</title>
        <authorList>
            <person name="Treitli S.C."/>
            <person name="Kolisko M."/>
            <person name="Husnik F."/>
            <person name="Keeling P."/>
            <person name="Hampl V."/>
        </authorList>
    </citation>
    <scope>NUCLEOTIDE SEQUENCE [LARGE SCALE GENOMIC DNA]</scope>
    <source>
        <strain evidence="10">ST1C</strain>
    </source>
</reference>
<organism evidence="10 11">
    <name type="scientific">Streblomastix strix</name>
    <dbReference type="NCBI Taxonomy" id="222440"/>
    <lineage>
        <taxon>Eukaryota</taxon>
        <taxon>Metamonada</taxon>
        <taxon>Preaxostyla</taxon>
        <taxon>Oxymonadida</taxon>
        <taxon>Streblomastigidae</taxon>
        <taxon>Streblomastix</taxon>
    </lineage>
</organism>
<feature type="domain" description="Protein kinase" evidence="9">
    <location>
        <begin position="11"/>
        <end position="72"/>
    </location>
</feature>
<dbReference type="PANTHER" id="PTHR44899:SF3">
    <property type="entry name" value="SERINE_THREONINE-PROTEIN KINASE NEK1"/>
    <property type="match status" value="1"/>
</dbReference>
<evidence type="ECO:0000313" key="10">
    <source>
        <dbReference type="EMBL" id="KAA6369973.1"/>
    </source>
</evidence>